<gene>
    <name evidence="4" type="ORF">BAU06_10670</name>
    <name evidence="5" type="ORF">BAU08_10870</name>
</gene>
<protein>
    <recommendedName>
        <fullName evidence="8">Iron dicitrate transport regulator FecR</fullName>
    </recommendedName>
</protein>
<dbReference type="AlphaFoldDB" id="A0A193FHK7"/>
<name>A0A193FHK7_9BORD</name>
<keyword evidence="1" id="KW-0812">Transmembrane</keyword>
<reference evidence="6 7" key="1">
    <citation type="submission" date="2016-06" db="EMBL/GenBank/DDBJ databases">
        <title>Complete genome sequences of Bordetella bronchialis and Bordetella flabilis.</title>
        <authorList>
            <person name="LiPuma J.J."/>
            <person name="Spilker T."/>
        </authorList>
    </citation>
    <scope>NUCLEOTIDE SEQUENCE [LARGE SCALE GENOMIC DNA]</scope>
    <source>
        <strain evidence="5 7">AU17976</strain>
        <strain evidence="4 6">AU3182</strain>
    </source>
</reference>
<organism evidence="5 7">
    <name type="scientific">Bordetella bronchialis</name>
    <dbReference type="NCBI Taxonomy" id="463025"/>
    <lineage>
        <taxon>Bacteria</taxon>
        <taxon>Pseudomonadati</taxon>
        <taxon>Pseudomonadota</taxon>
        <taxon>Betaproteobacteria</taxon>
        <taxon>Burkholderiales</taxon>
        <taxon>Alcaligenaceae</taxon>
        <taxon>Bordetella</taxon>
    </lineage>
</organism>
<dbReference type="EMBL" id="CP016170">
    <property type="protein sequence ID" value="ANN66681.1"/>
    <property type="molecule type" value="Genomic_DNA"/>
</dbReference>
<dbReference type="Proteomes" id="UP000092213">
    <property type="component" value="Chromosome"/>
</dbReference>
<dbReference type="InterPro" id="IPR006860">
    <property type="entry name" value="FecR"/>
</dbReference>
<dbReference type="InterPro" id="IPR012373">
    <property type="entry name" value="Ferrdict_sens_TM"/>
</dbReference>
<dbReference type="PIRSF" id="PIRSF018266">
    <property type="entry name" value="FecR"/>
    <property type="match status" value="1"/>
</dbReference>
<proteinExistence type="predicted"/>
<sequence>MSRGTGQRILYAGGMPLEPRIAEEAARWYVLFSSGRATDKDRQDWVAWCAADADHQRAWAQLAYADDRMNAIRGRPAYEALSRARRKDTRRRLLRAAAGLLVLGAPAAWLADRMRLLRITPDYTAGVGTRREIVLRDDSRIVLNSGSGIDVDFCDAGRIVTLRRGEAYFTTGHATPYRRAPFAVRTAAGTVRALGTRFNIRVEDERATVAVYEGQVRLHPAGGAEPAYLSAGNMAAFYHGGMGPIRPVAPGTDAWLQGRIAADDVALADFLAELSRYRRGYITCDAAAGRMRLSGLFPTDDTDRVLDAISGLLPVAITRRTPYWVEVSARRAL</sequence>
<evidence type="ECO:0000259" key="2">
    <source>
        <dbReference type="Pfam" id="PF04773"/>
    </source>
</evidence>
<dbReference type="Pfam" id="PF04773">
    <property type="entry name" value="FecR"/>
    <property type="match status" value="1"/>
</dbReference>
<dbReference type="Proteomes" id="UP000091897">
    <property type="component" value="Chromosome"/>
</dbReference>
<evidence type="ECO:0000259" key="3">
    <source>
        <dbReference type="Pfam" id="PF16220"/>
    </source>
</evidence>
<dbReference type="STRING" id="463025.BAU08_10870"/>
<dbReference type="PANTHER" id="PTHR30273">
    <property type="entry name" value="PERIPLASMIC SIGNAL SENSOR AND SIGMA FACTOR ACTIVATOR FECR-RELATED"/>
    <property type="match status" value="1"/>
</dbReference>
<evidence type="ECO:0000313" key="7">
    <source>
        <dbReference type="Proteomes" id="UP000092213"/>
    </source>
</evidence>
<evidence type="ECO:0008006" key="8">
    <source>
        <dbReference type="Google" id="ProtNLM"/>
    </source>
</evidence>
<evidence type="ECO:0000313" key="5">
    <source>
        <dbReference type="EMBL" id="ANN71760.1"/>
    </source>
</evidence>
<accession>A0A193FHK7</accession>
<feature type="domain" description="FecR protein" evidence="2">
    <location>
        <begin position="123"/>
        <end position="217"/>
    </location>
</feature>
<feature type="domain" description="FecR N-terminal" evidence="3">
    <location>
        <begin position="23"/>
        <end position="62"/>
    </location>
</feature>
<keyword evidence="6" id="KW-1185">Reference proteome</keyword>
<dbReference type="Pfam" id="PF16220">
    <property type="entry name" value="DUF4880"/>
    <property type="match status" value="1"/>
</dbReference>
<keyword evidence="1" id="KW-0472">Membrane</keyword>
<dbReference type="KEGG" id="bbro:BAU06_10670"/>
<evidence type="ECO:0000256" key="1">
    <source>
        <dbReference type="SAM" id="Phobius"/>
    </source>
</evidence>
<dbReference type="RefSeq" id="WP_066348438.1">
    <property type="nucleotide sequence ID" value="NZ_CBCSFJ010000039.1"/>
</dbReference>
<dbReference type="EMBL" id="CP016171">
    <property type="protein sequence ID" value="ANN71760.1"/>
    <property type="molecule type" value="Genomic_DNA"/>
</dbReference>
<dbReference type="GO" id="GO:0016989">
    <property type="term" value="F:sigma factor antagonist activity"/>
    <property type="evidence" value="ECO:0007669"/>
    <property type="project" value="TreeGrafter"/>
</dbReference>
<keyword evidence="1" id="KW-1133">Transmembrane helix</keyword>
<evidence type="ECO:0000313" key="6">
    <source>
        <dbReference type="Proteomes" id="UP000091897"/>
    </source>
</evidence>
<dbReference type="InterPro" id="IPR032623">
    <property type="entry name" value="FecR_N"/>
</dbReference>
<evidence type="ECO:0000313" key="4">
    <source>
        <dbReference type="EMBL" id="ANN66681.1"/>
    </source>
</evidence>
<dbReference type="PANTHER" id="PTHR30273:SF2">
    <property type="entry name" value="PROTEIN FECR"/>
    <property type="match status" value="1"/>
</dbReference>
<dbReference type="Gene3D" id="2.60.120.1440">
    <property type="match status" value="1"/>
</dbReference>
<dbReference type="OrthoDB" id="1100567at2"/>
<feature type="transmembrane region" description="Helical" evidence="1">
    <location>
        <begin position="93"/>
        <end position="111"/>
    </location>
</feature>